<dbReference type="EMBL" id="AUXX01000003">
    <property type="protein sequence ID" value="KZN69832.1"/>
    <property type="molecule type" value="Genomic_DNA"/>
</dbReference>
<gene>
    <name evidence="3" type="ORF">N478_10065</name>
</gene>
<dbReference type="Gene3D" id="3.40.1640.10">
    <property type="entry name" value="PSTPO5379-like"/>
    <property type="match status" value="1"/>
</dbReference>
<dbReference type="InterPro" id="IPR038021">
    <property type="entry name" value="Putative_hydro-lyase"/>
</dbReference>
<protein>
    <recommendedName>
        <fullName evidence="5">DUF1445 domain-containing protein</fullName>
    </recommendedName>
</protein>
<dbReference type="InterPro" id="IPR009906">
    <property type="entry name" value="D-Glu_cyclase"/>
</dbReference>
<dbReference type="Gene3D" id="3.30.2040.10">
    <property type="entry name" value="PSTPO5379-like domain"/>
    <property type="match status" value="1"/>
</dbReference>
<evidence type="ECO:0000256" key="1">
    <source>
        <dbReference type="ARBA" id="ARBA00007896"/>
    </source>
</evidence>
<dbReference type="Pfam" id="PF07286">
    <property type="entry name" value="D-Glu_cyclase"/>
    <property type="match status" value="1"/>
</dbReference>
<comment type="similarity">
    <text evidence="1">Belongs to the D-glutamate cyclase family.</text>
</comment>
<evidence type="ECO:0000313" key="4">
    <source>
        <dbReference type="Proteomes" id="UP000076661"/>
    </source>
</evidence>
<reference evidence="3 4" key="1">
    <citation type="submission" date="2013-07" db="EMBL/GenBank/DDBJ databases">
        <title>Comparative Genomic and Metabolomic Analysis of Twelve Strains of Pseudoalteromonas luteoviolacea.</title>
        <authorList>
            <person name="Vynne N.G."/>
            <person name="Mansson M."/>
            <person name="Gram L."/>
        </authorList>
    </citation>
    <scope>NUCLEOTIDE SEQUENCE [LARGE SCALE GENOMIC DNA]</scope>
    <source>
        <strain evidence="3 4">S4060-1</strain>
    </source>
</reference>
<dbReference type="GO" id="GO:0016829">
    <property type="term" value="F:lyase activity"/>
    <property type="evidence" value="ECO:0007669"/>
    <property type="project" value="UniProtKB-KW"/>
</dbReference>
<evidence type="ECO:0000256" key="2">
    <source>
        <dbReference type="ARBA" id="ARBA00023239"/>
    </source>
</evidence>
<evidence type="ECO:0000313" key="3">
    <source>
        <dbReference type="EMBL" id="KZN69832.1"/>
    </source>
</evidence>
<evidence type="ECO:0008006" key="5">
    <source>
        <dbReference type="Google" id="ProtNLM"/>
    </source>
</evidence>
<dbReference type="PANTHER" id="PTHR32022:SF10">
    <property type="entry name" value="D-GLUTAMATE CYCLASE, MITOCHONDRIAL"/>
    <property type="match status" value="1"/>
</dbReference>
<dbReference type="Proteomes" id="UP000076661">
    <property type="component" value="Unassembled WGS sequence"/>
</dbReference>
<dbReference type="SUPFAM" id="SSF160920">
    <property type="entry name" value="PSTPO5379-like"/>
    <property type="match status" value="1"/>
</dbReference>
<dbReference type="AlphaFoldDB" id="A0A161Z1H8"/>
<accession>A0A161Z1H8</accession>
<proteinExistence type="inferred from homology"/>
<sequence>MDPKASLTAPNAIREMIRAGDYSGPTNGFVPGFTQCNIVILPKVYAFDFQKYCLQNHDCCPLLATSVTAGDHHLDALGGNIDIRSDIPKYRILRDGQLIDEVNNIHQLWREDFVTFALASYVAFDYVLHSFGFTHSTTSPAHTLPMYISNIPSLPVGPFAGDKVVCLRPMDTQEIIKAIQAGSISRVPHGIPVHFGDPSQIGIRNLSKPNFGEPIFFQEDKQPVFWTTSLTAHLAITRAAPELCIINSPQHMLVTDRPDMDLLIQ</sequence>
<dbReference type="RefSeq" id="WP_063379763.1">
    <property type="nucleotide sequence ID" value="NZ_AUXX01000003.1"/>
</dbReference>
<dbReference type="PATRIC" id="fig|1365257.3.peg.391"/>
<dbReference type="PANTHER" id="PTHR32022">
    <property type="entry name" value="D-GLUTAMATE CYCLASE, MITOCHONDRIAL"/>
    <property type="match status" value="1"/>
</dbReference>
<name>A0A161Z1H8_9GAMM</name>
<comment type="caution">
    <text evidence="3">The sequence shown here is derived from an EMBL/GenBank/DDBJ whole genome shotgun (WGS) entry which is preliminary data.</text>
</comment>
<organism evidence="3 4">
    <name type="scientific">Pseudoalteromonas luteoviolacea S4060-1</name>
    <dbReference type="NCBI Taxonomy" id="1365257"/>
    <lineage>
        <taxon>Bacteria</taxon>
        <taxon>Pseudomonadati</taxon>
        <taxon>Pseudomonadota</taxon>
        <taxon>Gammaproteobacteria</taxon>
        <taxon>Alteromonadales</taxon>
        <taxon>Pseudoalteromonadaceae</taxon>
        <taxon>Pseudoalteromonas</taxon>
    </lineage>
</organism>
<keyword evidence="2" id="KW-0456">Lyase</keyword>